<feature type="non-terminal residue" evidence="1">
    <location>
        <position position="94"/>
    </location>
</feature>
<reference evidence="1 2" key="1">
    <citation type="journal article" date="2021" name="Nat. Plants">
        <title>The Taxus genome provides insights into paclitaxel biosynthesis.</title>
        <authorList>
            <person name="Xiong X."/>
            <person name="Gou J."/>
            <person name="Liao Q."/>
            <person name="Li Y."/>
            <person name="Zhou Q."/>
            <person name="Bi G."/>
            <person name="Li C."/>
            <person name="Du R."/>
            <person name="Wang X."/>
            <person name="Sun T."/>
            <person name="Guo L."/>
            <person name="Liang H."/>
            <person name="Lu P."/>
            <person name="Wu Y."/>
            <person name="Zhang Z."/>
            <person name="Ro D.K."/>
            <person name="Shang Y."/>
            <person name="Huang S."/>
            <person name="Yan J."/>
        </authorList>
    </citation>
    <scope>NUCLEOTIDE SEQUENCE [LARGE SCALE GENOMIC DNA]</scope>
    <source>
        <strain evidence="1">Ta-2019</strain>
    </source>
</reference>
<dbReference type="AlphaFoldDB" id="A0AA38CQ36"/>
<protein>
    <submittedName>
        <fullName evidence="1">Uncharacterized protein</fullName>
    </submittedName>
</protein>
<name>A0AA38CQ36_TAXCH</name>
<proteinExistence type="predicted"/>
<dbReference type="Proteomes" id="UP000824469">
    <property type="component" value="Unassembled WGS sequence"/>
</dbReference>
<dbReference type="EMBL" id="JAHRHJ020000008">
    <property type="protein sequence ID" value="KAH9303707.1"/>
    <property type="molecule type" value="Genomic_DNA"/>
</dbReference>
<comment type="caution">
    <text evidence="1">The sequence shown here is derived from an EMBL/GenBank/DDBJ whole genome shotgun (WGS) entry which is preliminary data.</text>
</comment>
<evidence type="ECO:0000313" key="2">
    <source>
        <dbReference type="Proteomes" id="UP000824469"/>
    </source>
</evidence>
<feature type="non-terminal residue" evidence="1">
    <location>
        <position position="1"/>
    </location>
</feature>
<accession>A0AA38CQ36</accession>
<organism evidence="1 2">
    <name type="scientific">Taxus chinensis</name>
    <name type="common">Chinese yew</name>
    <name type="synonym">Taxus wallichiana var. chinensis</name>
    <dbReference type="NCBI Taxonomy" id="29808"/>
    <lineage>
        <taxon>Eukaryota</taxon>
        <taxon>Viridiplantae</taxon>
        <taxon>Streptophyta</taxon>
        <taxon>Embryophyta</taxon>
        <taxon>Tracheophyta</taxon>
        <taxon>Spermatophyta</taxon>
        <taxon>Pinopsida</taxon>
        <taxon>Pinidae</taxon>
        <taxon>Conifers II</taxon>
        <taxon>Cupressales</taxon>
        <taxon>Taxaceae</taxon>
        <taxon>Taxus</taxon>
    </lineage>
</organism>
<evidence type="ECO:0000313" key="1">
    <source>
        <dbReference type="EMBL" id="KAH9303707.1"/>
    </source>
</evidence>
<keyword evidence="2" id="KW-1185">Reference proteome</keyword>
<gene>
    <name evidence="1" type="ORF">KI387_008111</name>
</gene>
<sequence>NQLERKKESALTLIEKEHIEEKKSDLEKLNKDDIIEIFLLSFGEYDLIDDSMMEEDIQEDLAVQKRPLEKLVEEFDLSYFMLEEEFIQEHCGLQ</sequence>